<dbReference type="GO" id="GO:0008168">
    <property type="term" value="F:methyltransferase activity"/>
    <property type="evidence" value="ECO:0007669"/>
    <property type="project" value="UniProtKB-KW"/>
</dbReference>
<keyword evidence="1" id="KW-0489">Methyltransferase</keyword>
<dbReference type="GO" id="GO:0005634">
    <property type="term" value="C:nucleus"/>
    <property type="evidence" value="ECO:0007669"/>
    <property type="project" value="TreeGrafter"/>
</dbReference>
<evidence type="ECO:0000256" key="1">
    <source>
        <dbReference type="ARBA" id="ARBA00022603"/>
    </source>
</evidence>
<dbReference type="InterPro" id="IPR001525">
    <property type="entry name" value="C5_MeTfrase"/>
</dbReference>
<dbReference type="InterPro" id="IPR027417">
    <property type="entry name" value="P-loop_NTPase"/>
</dbReference>
<dbReference type="PANTHER" id="PTHR45626">
    <property type="entry name" value="TRANSCRIPTION TERMINATION FACTOR 2-RELATED"/>
    <property type="match status" value="1"/>
</dbReference>
<evidence type="ECO:0000313" key="10">
    <source>
        <dbReference type="Proteomes" id="UP000070700"/>
    </source>
</evidence>
<dbReference type="Pfam" id="PF00271">
    <property type="entry name" value="Helicase_C"/>
    <property type="match status" value="1"/>
</dbReference>
<feature type="domain" description="SNF2 N-terminal" evidence="7">
    <location>
        <begin position="1094"/>
        <end position="1244"/>
    </location>
</feature>
<organism evidence="9 10">
    <name type="scientific">Mollisia scopiformis</name>
    <name type="common">Conifer needle endophyte fungus</name>
    <name type="synonym">Phialocephala scopiformis</name>
    <dbReference type="NCBI Taxonomy" id="149040"/>
    <lineage>
        <taxon>Eukaryota</taxon>
        <taxon>Fungi</taxon>
        <taxon>Dikarya</taxon>
        <taxon>Ascomycota</taxon>
        <taxon>Pezizomycotina</taxon>
        <taxon>Leotiomycetes</taxon>
        <taxon>Helotiales</taxon>
        <taxon>Mollisiaceae</taxon>
        <taxon>Mollisia</taxon>
    </lineage>
</organism>
<name>A0A132BBJ4_MOLSC</name>
<evidence type="ECO:0008006" key="11">
    <source>
        <dbReference type="Google" id="ProtNLM"/>
    </source>
</evidence>
<dbReference type="InterPro" id="IPR000330">
    <property type="entry name" value="SNF2_N"/>
</dbReference>
<evidence type="ECO:0000313" key="9">
    <source>
        <dbReference type="EMBL" id="KUJ09785.1"/>
    </source>
</evidence>
<dbReference type="Pfam" id="PF00145">
    <property type="entry name" value="DNA_methylase"/>
    <property type="match status" value="1"/>
</dbReference>
<keyword evidence="10" id="KW-1185">Reference proteome</keyword>
<dbReference type="SUPFAM" id="SSF52540">
    <property type="entry name" value="P-loop containing nucleoside triphosphate hydrolases"/>
    <property type="match status" value="2"/>
</dbReference>
<dbReference type="GO" id="GO:0032259">
    <property type="term" value="P:methylation"/>
    <property type="evidence" value="ECO:0007669"/>
    <property type="project" value="UniProtKB-KW"/>
</dbReference>
<dbReference type="Gene3D" id="3.40.50.300">
    <property type="entry name" value="P-loop containing nucleotide triphosphate hydrolases"/>
    <property type="match status" value="2"/>
</dbReference>
<proteinExistence type="predicted"/>
<feature type="domain" description="Helicase C-terminal" evidence="8">
    <location>
        <begin position="1795"/>
        <end position="1915"/>
    </location>
</feature>
<dbReference type="Pfam" id="PF00176">
    <property type="entry name" value="SNF2-rel_dom"/>
    <property type="match status" value="1"/>
</dbReference>
<dbReference type="GO" id="GO:0005524">
    <property type="term" value="F:ATP binding"/>
    <property type="evidence" value="ECO:0007669"/>
    <property type="project" value="UniProtKB-KW"/>
</dbReference>
<feature type="region of interest" description="Disordered" evidence="6">
    <location>
        <begin position="450"/>
        <end position="469"/>
    </location>
</feature>
<dbReference type="GO" id="GO:0006281">
    <property type="term" value="P:DNA repair"/>
    <property type="evidence" value="ECO:0007669"/>
    <property type="project" value="TreeGrafter"/>
</dbReference>
<evidence type="ECO:0000256" key="5">
    <source>
        <dbReference type="ARBA" id="ARBA00022840"/>
    </source>
</evidence>
<keyword evidence="5" id="KW-0067">ATP-binding</keyword>
<dbReference type="InterPro" id="IPR001650">
    <property type="entry name" value="Helicase_C-like"/>
</dbReference>
<dbReference type="GO" id="GO:0008094">
    <property type="term" value="F:ATP-dependent activity, acting on DNA"/>
    <property type="evidence" value="ECO:0007669"/>
    <property type="project" value="TreeGrafter"/>
</dbReference>
<feature type="region of interest" description="Disordered" evidence="6">
    <location>
        <begin position="1951"/>
        <end position="1974"/>
    </location>
</feature>
<evidence type="ECO:0000259" key="7">
    <source>
        <dbReference type="Pfam" id="PF00176"/>
    </source>
</evidence>
<dbReference type="Proteomes" id="UP000070700">
    <property type="component" value="Unassembled WGS sequence"/>
</dbReference>
<keyword evidence="3" id="KW-0547">Nucleotide-binding</keyword>
<dbReference type="GO" id="GO:0016787">
    <property type="term" value="F:hydrolase activity"/>
    <property type="evidence" value="ECO:0007669"/>
    <property type="project" value="UniProtKB-KW"/>
</dbReference>
<evidence type="ECO:0000256" key="3">
    <source>
        <dbReference type="ARBA" id="ARBA00022741"/>
    </source>
</evidence>
<reference evidence="9 10" key="1">
    <citation type="submission" date="2015-10" db="EMBL/GenBank/DDBJ databases">
        <title>Full genome of DAOMC 229536 Phialocephala scopiformis, a fungal endophyte of spruce producing the potent anti-insectan compound rugulosin.</title>
        <authorList>
            <consortium name="DOE Joint Genome Institute"/>
            <person name="Walker A.K."/>
            <person name="Frasz S.L."/>
            <person name="Seifert K.A."/>
            <person name="Miller J.D."/>
            <person name="Mondo S.J."/>
            <person name="Labutti K."/>
            <person name="Lipzen A."/>
            <person name="Dockter R."/>
            <person name="Kennedy M."/>
            <person name="Grigoriev I.V."/>
            <person name="Spatafora J.W."/>
        </authorList>
    </citation>
    <scope>NUCLEOTIDE SEQUENCE [LARGE SCALE GENOMIC DNA]</scope>
    <source>
        <strain evidence="9 10">CBS 120377</strain>
    </source>
</reference>
<dbReference type="GeneID" id="28832854"/>
<dbReference type="Gene3D" id="3.40.50.150">
    <property type="entry name" value="Vaccinia Virus protein VP39"/>
    <property type="match status" value="1"/>
</dbReference>
<dbReference type="InterPro" id="IPR050628">
    <property type="entry name" value="SNF2_RAD54_helicase_TF"/>
</dbReference>
<feature type="compositionally biased region" description="Polar residues" evidence="6">
    <location>
        <begin position="450"/>
        <end position="459"/>
    </location>
</feature>
<sequence length="2015" mass="227789">MDGKKLDSIELMTSNLVLGKDGNLRPELKKAADTVGALKIATMCSGSDAPIFFIELLCEDLIQNHDVSLSFDHVFSAEIVPFKQAFIQRNFHPKLIFKDIAEFFRKELKVDRKATTAYGSRIEVPSDVDILFAGFSCKDFSRLNKSPKTLEDAGESAVTFAGLIAYMKNTECRPKLVVMENVLLAPWKKIREYVEANTQYLCTHTHLDTKKYYLPQTRNRRYMICALRTSDLESDDACRGKLKDWTNSLKEISNNSPNPAASFEEMLQSAHNTKYEDSKQGNWASSKYLAAAWRETLGTERPFTNWSLSGKKRLPDYFRPSRGITERTLDLLDCVFLEQVRYGIDIRYYSRFIECSQNVARNPTSHDIGLLSCLKTDVIPIWSIEGRRLSGWELMLFQGFPINRIDFTSFSDKEICDLNGNAMSTTVVGAATIAALEIFHMDLTQRGPTASLPSVATSPSEHHSGENNNLSPMSNSVYTTCSTSELIARAIVSVQICSCEGWKSGATSFKECAVCKHTACTNCGKNPVHEYTAKQSTPAEATTKAQFVRYVKAMLPAILRLNPAECTKPPLDDVEISYREHYQNALECTFHMSSVQRSEVWEIIYEGACARLVLVISRGGRAQWFLYATPTTLDRSDVRKYLDEFPIMRMDLDNSGANITHGSWYMWLPEPEKLFSVRITGCGSAVPSFHAACGIPEHKDDEVYVELEINVLEQHKQYVGSDLSGTYKYRPRCGQAFDSLHIKEGATAEPVYLFLQHPIQGSEIKHTRFVFARNCRKLGYSDHRMILGSLPPNFRQPLVSSLDPSETTSLKVYGCWKDCDDISIKFDSRGVFQEVNFSCQDLASISDSNSLCKKWHEGFQAENIQLDALDPQWSSPDWTIVKHTLLPDFFRKFFWAIWGGLHTQHWPKDSKWKKAGAEENGCPVACNDCCPKPPSAHWGLQASRNEISEASATPLADALGTVEQPDDEGHAEKDPPVKVHFTLVPFEIPEEAFRYEQNLPSTKDLPLKLRYKTSEKDRLMTIQLLINLAILIHRAIAELTRRGGKPIVSSEWRLVTNDDLESVSKRAPFALQRSTNINPAPEPEGLKLKLDEAQLRSLAWHLNQENSPPHFDEEEVFEARIPEIGCRLEARATRKLTARGGLMLHEVGFGKTIIALCLILQQAASKTHANWSKEPGSSIRLDASIIFVPTQLTLQWREEIHQHMPDTYKAADKVIMIRSSEEMRALSVQKFKEAEIIIADVSMLTAEAYTDDLAALAGMDELHSGASRGAKVEWYEAARKAISSNSTLFESKPKEFWDEVDKSLEKHREEVQWSEMPSPMHRYKKDEVTVEHSGALLKTNDIPVPISNQQFSSQANERQAMVFELFEFCRVFFDEYHYLEDPILVMMQNVKAQCRWPMSATPQLETQGGVAKAASLLGINLGRLDYTSMSQQTFAKSTREATNYELLAAYHEPYSVAWRNNVHRREEDFLKKLACQDIVDVTAFTVSESWRIVYPSTAHRLGYYEMQQLFAFTNFDLKRRPGQNKHTSRAIYYFSAVYKPRDVNGRLVKDNSHSQPNSRNDTLDCDKIIAQRGHERNIAQQTLKSLLEKLAYLEYEPKDVSNGKDCKRFSDYKSTIKGSQNLSAASKFILGAIKGLTDLDADTVKNLQLSWSTYGIVAPKNKLAKHQCVWYHWAVKELIVGTAALQNQDAALHEVFNDLHRYESAKTLHEKNRICCQNCDSRTDSSKMVVLGSYGHLLCQRSSCLPPESEDEGSCPLITCQLDYASVDILRASELKVKERHVDGQFSTYGNKIHAVVSLIQEITTDSEDCVLLFVQGHRVLTKTVEALNKAKLKPAKLDYAASDAEGAETIAKFQQADSKIKVLVLDIGSQEAAGSNLQRANHVIFLQPYFTSGISAQNEYEATMKQAIGRCVRRNQEKEVHVYHYMTANTIDVDIIEKRKDKKVVAMVEKNEAGDDDDKDQNDVKQGVQSKPTDDEFFVDCELVSRAEDEDEKSLFSSKIAELTIELDDDWGWS</sequence>
<dbReference type="SUPFAM" id="SSF53335">
    <property type="entry name" value="S-adenosyl-L-methionine-dependent methyltransferases"/>
    <property type="match status" value="1"/>
</dbReference>
<gene>
    <name evidence="9" type="ORF">LY89DRAFT_788039</name>
</gene>
<dbReference type="EMBL" id="KQ947431">
    <property type="protein sequence ID" value="KUJ09785.1"/>
    <property type="molecule type" value="Genomic_DNA"/>
</dbReference>
<dbReference type="CDD" id="cd18793">
    <property type="entry name" value="SF2_C_SNF"/>
    <property type="match status" value="1"/>
</dbReference>
<dbReference type="InterPro" id="IPR029063">
    <property type="entry name" value="SAM-dependent_MTases_sf"/>
</dbReference>
<protein>
    <recommendedName>
        <fullName evidence="11">Helicase ATP-binding domain-containing protein</fullName>
    </recommendedName>
</protein>
<evidence type="ECO:0000256" key="2">
    <source>
        <dbReference type="ARBA" id="ARBA00022679"/>
    </source>
</evidence>
<keyword evidence="2" id="KW-0808">Transferase</keyword>
<dbReference type="InParanoid" id="A0A132BBJ4"/>
<evidence type="ECO:0000259" key="8">
    <source>
        <dbReference type="Pfam" id="PF00271"/>
    </source>
</evidence>
<dbReference type="KEGG" id="psco:LY89DRAFT_788039"/>
<accession>A0A132BBJ4</accession>
<evidence type="ECO:0000256" key="6">
    <source>
        <dbReference type="SAM" id="MobiDB-lite"/>
    </source>
</evidence>
<dbReference type="STRING" id="149040.A0A132BBJ4"/>
<dbReference type="PANTHER" id="PTHR45626:SF26">
    <property type="entry name" value="FAMILY HELICASE, PUTATIVE (AFU_ORTHOLOGUE AFUA_2G09120)-RELATED"/>
    <property type="match status" value="1"/>
</dbReference>
<dbReference type="InterPro" id="IPR049730">
    <property type="entry name" value="SNF2/RAD54-like_C"/>
</dbReference>
<dbReference type="OrthoDB" id="423221at2759"/>
<keyword evidence="4" id="KW-0378">Hydrolase</keyword>
<dbReference type="RefSeq" id="XP_018064140.1">
    <property type="nucleotide sequence ID" value="XM_018223128.1"/>
</dbReference>
<evidence type="ECO:0000256" key="4">
    <source>
        <dbReference type="ARBA" id="ARBA00022801"/>
    </source>
</evidence>